<sequence length="275" mass="29359">MGAVSIKDRFIYGLFYLSGLIIVGILVSIIGYVIARGVLVLNLEFILESPRHAGSAGGIFPTIISTLYLTLLALVIAVPIGVGAAVYLEEYALSSSKFAWLVNLTAETLAGIPSIIFGLFGFVFLVIFLGMGWSILSGGITLAIMILPTITRTAQEAILTLPPEYRENSLALGASKWQTIRKVILPFALPGIVTGVILSIGRAVGETAALILTAGSSLGMPQSLFDPARTMSVHLYMLAMEGISLERAFGTAFVVVVLILIINYLANLSLRRLSR</sequence>
<evidence type="ECO:0000256" key="6">
    <source>
        <dbReference type="ARBA" id="ARBA00022989"/>
    </source>
</evidence>
<evidence type="ECO:0000313" key="11">
    <source>
        <dbReference type="Proteomes" id="UP000045545"/>
    </source>
</evidence>
<evidence type="ECO:0000256" key="2">
    <source>
        <dbReference type="ARBA" id="ARBA00007069"/>
    </source>
</evidence>
<keyword evidence="6 8" id="KW-1133">Transmembrane helix</keyword>
<evidence type="ECO:0000259" key="9">
    <source>
        <dbReference type="PROSITE" id="PS50928"/>
    </source>
</evidence>
<keyword evidence="7 8" id="KW-0472">Membrane</keyword>
<dbReference type="PROSITE" id="PS50928">
    <property type="entry name" value="ABC_TM1"/>
    <property type="match status" value="1"/>
</dbReference>
<dbReference type="InterPro" id="IPR005672">
    <property type="entry name" value="Phosphate_PstA"/>
</dbReference>
<name>A0A0E4GAK5_9FIRM</name>
<dbReference type="GO" id="GO:0035435">
    <property type="term" value="P:phosphate ion transmembrane transport"/>
    <property type="evidence" value="ECO:0007669"/>
    <property type="project" value="InterPro"/>
</dbReference>
<dbReference type="CDD" id="cd06261">
    <property type="entry name" value="TM_PBP2"/>
    <property type="match status" value="1"/>
</dbReference>
<feature type="transmembrane region" description="Helical" evidence="8">
    <location>
        <begin position="183"/>
        <end position="204"/>
    </location>
</feature>
<feature type="transmembrane region" description="Helical" evidence="8">
    <location>
        <begin position="12"/>
        <end position="39"/>
    </location>
</feature>
<evidence type="ECO:0000256" key="7">
    <source>
        <dbReference type="ARBA" id="ARBA00023136"/>
    </source>
</evidence>
<dbReference type="NCBIfam" id="TIGR00974">
    <property type="entry name" value="3a0107s02c"/>
    <property type="match status" value="1"/>
</dbReference>
<dbReference type="Pfam" id="PF00528">
    <property type="entry name" value="BPD_transp_1"/>
    <property type="match status" value="1"/>
</dbReference>
<evidence type="ECO:0000256" key="1">
    <source>
        <dbReference type="ARBA" id="ARBA00004651"/>
    </source>
</evidence>
<comment type="similarity">
    <text evidence="2 8">Belongs to the binding-protein-dependent transport system permease family. CysTW subfamily.</text>
</comment>
<evidence type="ECO:0000256" key="3">
    <source>
        <dbReference type="ARBA" id="ARBA00022448"/>
    </source>
</evidence>
<evidence type="ECO:0000313" key="10">
    <source>
        <dbReference type="EMBL" id="CFX54763.1"/>
    </source>
</evidence>
<dbReference type="EMBL" id="CGIH01000026">
    <property type="protein sequence ID" value="CFX54763.1"/>
    <property type="molecule type" value="Genomic_DNA"/>
</dbReference>
<keyword evidence="4 8" id="KW-1003">Cell membrane</keyword>
<dbReference type="GO" id="GO:0005315">
    <property type="term" value="F:phosphate transmembrane transporter activity"/>
    <property type="evidence" value="ECO:0007669"/>
    <property type="project" value="InterPro"/>
</dbReference>
<dbReference type="Gene3D" id="1.10.3720.10">
    <property type="entry name" value="MetI-like"/>
    <property type="match status" value="1"/>
</dbReference>
<feature type="transmembrane region" description="Helical" evidence="8">
    <location>
        <begin position="248"/>
        <end position="266"/>
    </location>
</feature>
<protein>
    <recommendedName>
        <fullName evidence="8">Phosphate transport system permease protein PstA</fullName>
    </recommendedName>
</protein>
<keyword evidence="11" id="KW-1185">Reference proteome</keyword>
<reference evidence="10 11" key="1">
    <citation type="submission" date="2015-03" db="EMBL/GenBank/DDBJ databases">
        <authorList>
            <person name="Murphy D."/>
        </authorList>
    </citation>
    <scope>NUCLEOTIDE SEQUENCE [LARGE SCALE GENOMIC DNA]</scope>
    <source>
        <strain evidence="10 11">OL-4</strain>
    </source>
</reference>
<dbReference type="PANTHER" id="PTHR43470">
    <property type="entry name" value="PHOSPHATE TRANSPORT SYSTEM PERMEASE PROTEIN PSTA-RELATED"/>
    <property type="match status" value="1"/>
</dbReference>
<feature type="domain" description="ABC transmembrane type-1" evidence="9">
    <location>
        <begin position="63"/>
        <end position="266"/>
    </location>
</feature>
<dbReference type="SUPFAM" id="SSF161098">
    <property type="entry name" value="MetI-like"/>
    <property type="match status" value="1"/>
</dbReference>
<feature type="transmembrane region" description="Helical" evidence="8">
    <location>
        <begin position="98"/>
        <end position="116"/>
    </location>
</feature>
<keyword evidence="3" id="KW-0813">Transport</keyword>
<evidence type="ECO:0000256" key="8">
    <source>
        <dbReference type="RuleBase" id="RU363043"/>
    </source>
</evidence>
<proteinExistence type="inferred from homology"/>
<dbReference type="GO" id="GO:0005886">
    <property type="term" value="C:plasma membrane"/>
    <property type="evidence" value="ECO:0007669"/>
    <property type="project" value="UniProtKB-SubCell"/>
</dbReference>
<evidence type="ECO:0000256" key="4">
    <source>
        <dbReference type="ARBA" id="ARBA00022475"/>
    </source>
</evidence>
<feature type="transmembrane region" description="Helical" evidence="8">
    <location>
        <begin position="122"/>
        <end position="147"/>
    </location>
</feature>
<dbReference type="Proteomes" id="UP000045545">
    <property type="component" value="Unassembled WGS sequence"/>
</dbReference>
<feature type="transmembrane region" description="Helical" evidence="8">
    <location>
        <begin position="59"/>
        <end position="86"/>
    </location>
</feature>
<dbReference type="STRING" id="690567.1422"/>
<dbReference type="InterPro" id="IPR000515">
    <property type="entry name" value="MetI-like"/>
</dbReference>
<dbReference type="InterPro" id="IPR035906">
    <property type="entry name" value="MetI-like_sf"/>
</dbReference>
<gene>
    <name evidence="10" type="ORF">1422</name>
</gene>
<keyword evidence="5 8" id="KW-0812">Transmembrane</keyword>
<evidence type="ECO:0000256" key="5">
    <source>
        <dbReference type="ARBA" id="ARBA00022692"/>
    </source>
</evidence>
<organism evidence="10 11">
    <name type="scientific">Syntrophomonas zehnderi OL-4</name>
    <dbReference type="NCBI Taxonomy" id="690567"/>
    <lineage>
        <taxon>Bacteria</taxon>
        <taxon>Bacillati</taxon>
        <taxon>Bacillota</taxon>
        <taxon>Clostridia</taxon>
        <taxon>Eubacteriales</taxon>
        <taxon>Syntrophomonadaceae</taxon>
        <taxon>Syntrophomonas</taxon>
    </lineage>
</organism>
<dbReference type="AlphaFoldDB" id="A0A0E4GAK5"/>
<dbReference type="PANTHER" id="PTHR43470:SF3">
    <property type="entry name" value="PHOSPHATE TRANSPORT SYSTEM PERMEASE PROTEIN PSTA-RELATED"/>
    <property type="match status" value="1"/>
</dbReference>
<comment type="subcellular location">
    <subcellularLocation>
        <location evidence="1 8">Cell membrane</location>
        <topology evidence="1 8">Multi-pass membrane protein</topology>
    </subcellularLocation>
</comment>
<accession>A0A0E4GAK5</accession>